<dbReference type="AlphaFoldDB" id="A0A0D6JA84"/>
<reference evidence="2" key="1">
    <citation type="submission" date="2015-02" db="EMBL/GenBank/DDBJ databases">
        <authorList>
            <person name="Chooi Y.-H."/>
        </authorList>
    </citation>
    <scope>NUCLEOTIDE SEQUENCE [LARGE SCALE GENOMIC DNA]</scope>
    <source>
        <strain evidence="2">strain Y</strain>
    </source>
</reference>
<name>A0A0D6JA84_9HYPH</name>
<dbReference type="EMBL" id="LN829119">
    <property type="protein sequence ID" value="CPR15357.1"/>
    <property type="molecule type" value="Genomic_DNA"/>
</dbReference>
<accession>A0A0D6JA84</accession>
<protein>
    <submittedName>
        <fullName evidence="1">Uncharacterized protein</fullName>
    </submittedName>
</protein>
<evidence type="ECO:0000313" key="2">
    <source>
        <dbReference type="Proteomes" id="UP000033187"/>
    </source>
</evidence>
<dbReference type="KEGG" id="fil:BN1229_v1_0317"/>
<evidence type="ECO:0000313" key="1">
    <source>
        <dbReference type="EMBL" id="CPR15357.1"/>
    </source>
</evidence>
<proteinExistence type="predicted"/>
<keyword evidence="2" id="KW-1185">Reference proteome</keyword>
<dbReference type="Proteomes" id="UP000033187">
    <property type="component" value="Chromosome 1"/>
</dbReference>
<gene>
    <name evidence="1" type="ORF">YBN1229_v1_0322</name>
</gene>
<organism evidence="1 2">
    <name type="scientific">Candidatus Filomicrobium marinum</name>
    <dbReference type="NCBI Taxonomy" id="1608628"/>
    <lineage>
        <taxon>Bacteria</taxon>
        <taxon>Pseudomonadati</taxon>
        <taxon>Pseudomonadota</taxon>
        <taxon>Alphaproteobacteria</taxon>
        <taxon>Hyphomicrobiales</taxon>
        <taxon>Hyphomicrobiaceae</taxon>
        <taxon>Filomicrobium</taxon>
    </lineage>
</organism>
<sequence>MLGLGVIGASTHVRSVGAGASLLLSLQFTFDGTRAIDPWAKAAIGTQYSKLTRGSQHLGVPRAYSVRLN</sequence>
<dbReference type="KEGG" id="fiy:BN1229_v1_0322"/>